<dbReference type="Proteomes" id="UP000515145">
    <property type="component" value="Unplaced"/>
</dbReference>
<dbReference type="AlphaFoldDB" id="A0A6P7HG98"/>
<dbReference type="GO" id="GO:0005764">
    <property type="term" value="C:lysosome"/>
    <property type="evidence" value="ECO:0007669"/>
    <property type="project" value="UniProtKB-SubCell"/>
</dbReference>
<dbReference type="PANTHER" id="PTHR33967">
    <property type="entry name" value="RAGULATOR COMPLEX PROTEIN LAMTOR4"/>
    <property type="match status" value="1"/>
</dbReference>
<dbReference type="PANTHER" id="PTHR33967:SF1">
    <property type="entry name" value="RAGULATOR COMPLEX PROTEIN LAMTOR4"/>
    <property type="match status" value="1"/>
</dbReference>
<name>A0A6P7HG98_9TELE</name>
<dbReference type="GO" id="GO:0005085">
    <property type="term" value="F:guanyl-nucleotide exchange factor activity"/>
    <property type="evidence" value="ECO:0007669"/>
    <property type="project" value="TreeGrafter"/>
</dbReference>
<evidence type="ECO:0000256" key="5">
    <source>
        <dbReference type="ARBA" id="ARBA00032690"/>
    </source>
</evidence>
<evidence type="ECO:0000256" key="2">
    <source>
        <dbReference type="ARBA" id="ARBA00010627"/>
    </source>
</evidence>
<dbReference type="CTD" id="389541"/>
<evidence type="ECO:0000256" key="1">
    <source>
        <dbReference type="ARBA" id="ARBA00004371"/>
    </source>
</evidence>
<organism evidence="7 8">
    <name type="scientific">Parambassis ranga</name>
    <name type="common">Indian glassy fish</name>
    <dbReference type="NCBI Taxonomy" id="210632"/>
    <lineage>
        <taxon>Eukaryota</taxon>
        <taxon>Metazoa</taxon>
        <taxon>Chordata</taxon>
        <taxon>Craniata</taxon>
        <taxon>Vertebrata</taxon>
        <taxon>Euteleostomi</taxon>
        <taxon>Actinopterygii</taxon>
        <taxon>Neopterygii</taxon>
        <taxon>Teleostei</taxon>
        <taxon>Neoteleostei</taxon>
        <taxon>Acanthomorphata</taxon>
        <taxon>Ovalentaria</taxon>
        <taxon>Ambassidae</taxon>
        <taxon>Parambassis</taxon>
    </lineage>
</organism>
<comment type="function">
    <text evidence="6">As part of the Ragulator complex it is involved in amino acid sensing and activation of mTORC1, a signaling complex promoting cell growth in response to growth factors, energy levels, and amino acids. Activated by amino acids through a mechanism involving the lysosomal V-ATPase, the Ragulator plays a dual role for the small GTPases Rag (RagA/RRAGA, RagB/RRAGB, RagC/RRAGC and/or RagD/RRAGD): it (1) acts as a guanine nucleotide exchange factor (GEF), activating the small GTPases Rag and (2) mediates recruitment of Rag GTPases to the lysosome membrane. Activated Ragulator and Rag GTPases function as a scaffold recruiting mTORC1 to lysosomes where it is in turn activated.</text>
</comment>
<keyword evidence="4" id="KW-0458">Lysosome</keyword>
<dbReference type="GO" id="GO:0032008">
    <property type="term" value="P:positive regulation of TOR signaling"/>
    <property type="evidence" value="ECO:0007669"/>
    <property type="project" value="InterPro"/>
</dbReference>
<keyword evidence="7" id="KW-1185">Reference proteome</keyword>
<dbReference type="GO" id="GO:0071230">
    <property type="term" value="P:cellular response to amino acid stimulus"/>
    <property type="evidence" value="ECO:0007669"/>
    <property type="project" value="InterPro"/>
</dbReference>
<reference evidence="8" key="1">
    <citation type="submission" date="2025-08" db="UniProtKB">
        <authorList>
            <consortium name="RefSeq"/>
        </authorList>
    </citation>
    <scope>IDENTIFICATION</scope>
</reference>
<dbReference type="GO" id="GO:0071986">
    <property type="term" value="C:Ragulator complex"/>
    <property type="evidence" value="ECO:0007669"/>
    <property type="project" value="InterPro"/>
</dbReference>
<sequence>MTTAALTAGLERIPDQLGYLVISEEGVLASAGELENDEHTAGVIMQMVRTASRFRLSGSAEPPFKRLSVILEDFVYAITVSGQKVFVVKRQHNQQEPINV</sequence>
<comment type="subcellular location">
    <subcellularLocation>
        <location evidence="1">Lysosome</location>
    </subcellularLocation>
</comment>
<accession>A0A6P7HG98</accession>
<evidence type="ECO:0000313" key="7">
    <source>
        <dbReference type="Proteomes" id="UP000515145"/>
    </source>
</evidence>
<dbReference type="RefSeq" id="XP_028254585.1">
    <property type="nucleotide sequence ID" value="XM_028398784.1"/>
</dbReference>
<evidence type="ECO:0000256" key="3">
    <source>
        <dbReference type="ARBA" id="ARBA00016098"/>
    </source>
</evidence>
<evidence type="ECO:0000313" key="8">
    <source>
        <dbReference type="RefSeq" id="XP_028254585.1"/>
    </source>
</evidence>
<gene>
    <name evidence="8" type="primary">lamtor4</name>
</gene>
<dbReference type="InterPro" id="IPR034601">
    <property type="entry name" value="LAMTOR4"/>
</dbReference>
<proteinExistence type="inferred from homology"/>
<dbReference type="GeneID" id="114431182"/>
<evidence type="ECO:0000256" key="6">
    <source>
        <dbReference type="ARBA" id="ARBA00045571"/>
    </source>
</evidence>
<protein>
    <recommendedName>
        <fullName evidence="3">Ragulator complex protein LAMTOR4</fullName>
    </recommendedName>
    <alternativeName>
        <fullName evidence="5">Late endosomal/lysosomal adaptor and MAPK and MTOR activator 4</fullName>
    </alternativeName>
</protein>
<evidence type="ECO:0000256" key="4">
    <source>
        <dbReference type="ARBA" id="ARBA00023228"/>
    </source>
</evidence>
<comment type="similarity">
    <text evidence="2">Belongs to the LAMTOR4 family.</text>
</comment>